<sequence>MFTEFINEFNNFNHSLAIKYSNYYHTSKPLVLSENDSSFNLTNINFDNLAKFIPLSSKNVLALTVKFNIMYKVKFKEL</sequence>
<organism evidence="1 2">
    <name type="scientific">Spiroplasma phoeniceum P40</name>
    <dbReference type="NCBI Taxonomy" id="1276259"/>
    <lineage>
        <taxon>Bacteria</taxon>
        <taxon>Bacillati</taxon>
        <taxon>Mycoplasmatota</taxon>
        <taxon>Mollicutes</taxon>
        <taxon>Entomoplasmatales</taxon>
        <taxon>Spiroplasmataceae</taxon>
        <taxon>Spiroplasma</taxon>
    </lineage>
</organism>
<evidence type="ECO:0000313" key="2">
    <source>
        <dbReference type="Proteomes" id="UP000253689"/>
    </source>
</evidence>
<accession>A0A345DQD4</accession>
<keyword evidence="2" id="KW-1185">Reference proteome</keyword>
<reference evidence="2" key="1">
    <citation type="submission" date="2018-07" db="EMBL/GenBank/DDBJ databases">
        <title>Complete Genome Sequence of Spiroplasma phoeniceum.</title>
        <authorList>
            <person name="Davis R.E."/>
            <person name="Shao J.Y."/>
            <person name="Zhao Y."/>
            <person name="Silver A."/>
            <person name="Stump z."/>
            <person name="Gasparich G."/>
        </authorList>
    </citation>
    <scope>NUCLEOTIDE SEQUENCE [LARGE SCALE GENOMIC DNA]</scope>
    <source>
        <strain evidence="2">P40</strain>
    </source>
</reference>
<protein>
    <submittedName>
        <fullName evidence="1">Uncharacterized protein</fullName>
    </submittedName>
</protein>
<gene>
    <name evidence="1" type="ORF">SDAV_001458</name>
</gene>
<proteinExistence type="predicted"/>
<dbReference type="AlphaFoldDB" id="A0A345DQD4"/>
<dbReference type="KEGG" id="sphh:SDAV_001458"/>
<name>A0A345DQD4_9MOLU</name>
<dbReference type="Proteomes" id="UP000253689">
    <property type="component" value="Chromosome"/>
</dbReference>
<evidence type="ECO:0000313" key="1">
    <source>
        <dbReference type="EMBL" id="AXF96425.1"/>
    </source>
</evidence>
<dbReference type="RefSeq" id="WP_114565040.1">
    <property type="nucleotide sequence ID" value="NZ_CP031088.1"/>
</dbReference>
<dbReference type="EMBL" id="CP031088">
    <property type="protein sequence ID" value="AXF96425.1"/>
    <property type="molecule type" value="Genomic_DNA"/>
</dbReference>